<keyword evidence="4" id="KW-0732">Signal</keyword>
<dbReference type="GeneID" id="17283199"/>
<dbReference type="CDD" id="cd14792">
    <property type="entry name" value="GH27"/>
    <property type="match status" value="1"/>
</dbReference>
<dbReference type="STRING" id="2903.R1FWS1"/>
<dbReference type="InterPro" id="IPR017853">
    <property type="entry name" value="GH"/>
</dbReference>
<dbReference type="PANTHER" id="PTHR11452">
    <property type="entry name" value="ALPHA-GALACTOSIDASE/ALPHA-N-ACETYLGALACTOSAMINIDASE"/>
    <property type="match status" value="1"/>
</dbReference>
<dbReference type="Gene3D" id="2.60.40.1180">
    <property type="entry name" value="Golgi alpha-mannosidase II"/>
    <property type="match status" value="1"/>
</dbReference>
<comment type="catalytic activity">
    <reaction evidence="1 7">
        <text>Hydrolysis of terminal, non-reducing alpha-D-galactose residues in alpha-D-galactosides, including galactose oligosaccharides, galactomannans and galactolipids.</text>
        <dbReference type="EC" id="3.2.1.22"/>
    </reaction>
</comment>
<dbReference type="GO" id="GO:0004557">
    <property type="term" value="F:alpha-galactosidase activity"/>
    <property type="evidence" value="ECO:0007669"/>
    <property type="project" value="UniProtKB-EC"/>
</dbReference>
<keyword evidence="5 7" id="KW-0378">Hydrolase</keyword>
<dbReference type="PaxDb" id="2903-EOD37929"/>
<reference evidence="10" key="1">
    <citation type="journal article" date="2013" name="Nature">
        <title>Pan genome of the phytoplankton Emiliania underpins its global distribution.</title>
        <authorList>
            <person name="Read B.A."/>
            <person name="Kegel J."/>
            <person name="Klute M.J."/>
            <person name="Kuo A."/>
            <person name="Lefebvre S.C."/>
            <person name="Maumus F."/>
            <person name="Mayer C."/>
            <person name="Miller J."/>
            <person name="Monier A."/>
            <person name="Salamov A."/>
            <person name="Young J."/>
            <person name="Aguilar M."/>
            <person name="Claverie J.M."/>
            <person name="Frickenhaus S."/>
            <person name="Gonzalez K."/>
            <person name="Herman E.K."/>
            <person name="Lin Y.C."/>
            <person name="Napier J."/>
            <person name="Ogata H."/>
            <person name="Sarno A.F."/>
            <person name="Shmutz J."/>
            <person name="Schroeder D."/>
            <person name="de Vargas C."/>
            <person name="Verret F."/>
            <person name="von Dassow P."/>
            <person name="Valentin K."/>
            <person name="Van de Peer Y."/>
            <person name="Wheeler G."/>
            <person name="Dacks J.B."/>
            <person name="Delwiche C.F."/>
            <person name="Dyhrman S.T."/>
            <person name="Glockner G."/>
            <person name="John U."/>
            <person name="Richards T."/>
            <person name="Worden A.Z."/>
            <person name="Zhang X."/>
            <person name="Grigoriev I.V."/>
            <person name="Allen A.E."/>
            <person name="Bidle K."/>
            <person name="Borodovsky M."/>
            <person name="Bowler C."/>
            <person name="Brownlee C."/>
            <person name="Cock J.M."/>
            <person name="Elias M."/>
            <person name="Gladyshev V.N."/>
            <person name="Groth M."/>
            <person name="Guda C."/>
            <person name="Hadaegh A."/>
            <person name="Iglesias-Rodriguez M.D."/>
            <person name="Jenkins J."/>
            <person name="Jones B.M."/>
            <person name="Lawson T."/>
            <person name="Leese F."/>
            <person name="Lindquist E."/>
            <person name="Lobanov A."/>
            <person name="Lomsadze A."/>
            <person name="Malik S.B."/>
            <person name="Marsh M.E."/>
            <person name="Mackinder L."/>
            <person name="Mock T."/>
            <person name="Mueller-Roeber B."/>
            <person name="Pagarete A."/>
            <person name="Parker M."/>
            <person name="Probert I."/>
            <person name="Quesneville H."/>
            <person name="Raines C."/>
            <person name="Rensing S.A."/>
            <person name="Riano-Pachon D.M."/>
            <person name="Richier S."/>
            <person name="Rokitta S."/>
            <person name="Shiraiwa Y."/>
            <person name="Soanes D.M."/>
            <person name="van der Giezen M."/>
            <person name="Wahlund T.M."/>
            <person name="Williams B."/>
            <person name="Wilson W."/>
            <person name="Wolfe G."/>
            <person name="Wurch L.L."/>
        </authorList>
    </citation>
    <scope>NUCLEOTIDE SEQUENCE</scope>
</reference>
<dbReference type="RefSeq" id="XP_005790358.1">
    <property type="nucleotide sequence ID" value="XM_005790301.1"/>
</dbReference>
<evidence type="ECO:0000256" key="5">
    <source>
        <dbReference type="ARBA" id="ARBA00022801"/>
    </source>
</evidence>
<keyword evidence="10" id="KW-1185">Reference proteome</keyword>
<dbReference type="InterPro" id="IPR013785">
    <property type="entry name" value="Aldolase_TIM"/>
</dbReference>
<protein>
    <recommendedName>
        <fullName evidence="3 7">Alpha-galactosidase</fullName>
        <ecNumber evidence="3 7">3.2.1.22</ecNumber>
    </recommendedName>
    <alternativeName>
        <fullName evidence="7">Melibiase</fullName>
    </alternativeName>
</protein>
<evidence type="ECO:0000256" key="6">
    <source>
        <dbReference type="ARBA" id="ARBA00023295"/>
    </source>
</evidence>
<feature type="domain" description="Alpha galactosidase C-terminal" evidence="8">
    <location>
        <begin position="651"/>
        <end position="719"/>
    </location>
</feature>
<evidence type="ECO:0000259" key="8">
    <source>
        <dbReference type="Pfam" id="PF17801"/>
    </source>
</evidence>
<dbReference type="PRINTS" id="PR00740">
    <property type="entry name" value="GLHYDRLASE27"/>
</dbReference>
<accession>A0A0D3KQ94</accession>
<dbReference type="SUPFAM" id="SSF51445">
    <property type="entry name" value="(Trans)glycosidases"/>
    <property type="match status" value="1"/>
</dbReference>
<dbReference type="Pfam" id="PF16499">
    <property type="entry name" value="Melibiase_2"/>
    <property type="match status" value="1"/>
</dbReference>
<dbReference type="Proteomes" id="UP000013827">
    <property type="component" value="Unassembled WGS sequence"/>
</dbReference>
<dbReference type="InterPro" id="IPR013780">
    <property type="entry name" value="Glyco_hydro_b"/>
</dbReference>
<dbReference type="AlphaFoldDB" id="A0A0D3KQ94"/>
<dbReference type="EC" id="3.2.1.22" evidence="3 7"/>
<evidence type="ECO:0000256" key="2">
    <source>
        <dbReference type="ARBA" id="ARBA00009743"/>
    </source>
</evidence>
<dbReference type="Pfam" id="PF17801">
    <property type="entry name" value="Melibiase_C"/>
    <property type="match status" value="1"/>
</dbReference>
<evidence type="ECO:0000256" key="1">
    <source>
        <dbReference type="ARBA" id="ARBA00001255"/>
    </source>
</evidence>
<dbReference type="KEGG" id="ehx:EMIHUDRAFT_109526"/>
<dbReference type="InterPro" id="IPR002241">
    <property type="entry name" value="Glyco_hydro_27"/>
</dbReference>
<dbReference type="SUPFAM" id="SSF51011">
    <property type="entry name" value="Glycosyl hydrolase domain"/>
    <property type="match status" value="1"/>
</dbReference>
<keyword evidence="6 7" id="KW-0326">Glycosidase</keyword>
<comment type="similarity">
    <text evidence="2 7">Belongs to the glycosyl hydrolase 27 family.</text>
</comment>
<dbReference type="PANTHER" id="PTHR11452:SF33">
    <property type="entry name" value="ALPHA-GALACTOSIDASE 2"/>
    <property type="match status" value="1"/>
</dbReference>
<evidence type="ECO:0000256" key="7">
    <source>
        <dbReference type="RuleBase" id="RU361168"/>
    </source>
</evidence>
<dbReference type="InterPro" id="IPR041233">
    <property type="entry name" value="Melibiase_C"/>
</dbReference>
<reference evidence="9" key="2">
    <citation type="submission" date="2024-10" db="UniProtKB">
        <authorList>
            <consortium name="EnsemblProtists"/>
        </authorList>
    </citation>
    <scope>IDENTIFICATION</scope>
</reference>
<evidence type="ECO:0000256" key="3">
    <source>
        <dbReference type="ARBA" id="ARBA00012755"/>
    </source>
</evidence>
<dbReference type="eggNOG" id="KOG2366">
    <property type="taxonomic scope" value="Eukaryota"/>
</dbReference>
<organism evidence="9 10">
    <name type="scientific">Emiliania huxleyi (strain CCMP1516)</name>
    <dbReference type="NCBI Taxonomy" id="280463"/>
    <lineage>
        <taxon>Eukaryota</taxon>
        <taxon>Haptista</taxon>
        <taxon>Haptophyta</taxon>
        <taxon>Prymnesiophyceae</taxon>
        <taxon>Isochrysidales</taxon>
        <taxon>Noelaerhabdaceae</taxon>
        <taxon>Emiliania</taxon>
    </lineage>
</organism>
<dbReference type="GO" id="GO:0005975">
    <property type="term" value="P:carbohydrate metabolic process"/>
    <property type="evidence" value="ECO:0007669"/>
    <property type="project" value="InterPro"/>
</dbReference>
<dbReference type="Gene3D" id="3.20.20.70">
    <property type="entry name" value="Aldolase class I"/>
    <property type="match status" value="1"/>
</dbReference>
<evidence type="ECO:0000313" key="9">
    <source>
        <dbReference type="EnsemblProtists" id="EOD37929"/>
    </source>
</evidence>
<sequence>MLIQKPQFTSVKLIPSDNGTRYKSPAKASCMTVIDRFATLEDAAYCYAMLTPEGREDAAKLAKAEALRQEQDMTSAQAIATADEEGLELQTGGSGFVGVYKTPPTFKLPFQARVWRGGKYAILGYFASAEAAALCYARSPEGRAAAEAKRAKAQALPPMTADAALEAAAAEELYYDALHVKNGIVKICLVESQGGIAPPTKRIIFNFAKEVGSPSAVDRTDYGTASGSARGFAQHHSQQLSRAAVCGDAQNIDNAARNMRVAHSFMTGLNMLLRRLLLLWGGASSGLAAYPPMGWRSWNCFGGAVSQDKMIATAEAMTRLRKGLDGETTSLLSLGFSNLGLDDGWQACGEGPRESFHDASGGPIVNQDRFPNMAHMTADAHAKGLTVGFYANNCICPERASPSALGRSRALGVAHDQGDANALIEWGFDSVKVDACGPYLNMSRWSELLQGSGRPILLENCHWGLCESAGLGERVANGNSGCPERRPDGSVDCPFHYFRTSGDIDGSRYGWLRNLESAVRFLSRDAPLAGRGCWAFPDMLEVGNMDEPEPWEWEQAHFGAWLIMSSPLVLGFDLRNDSLVSAAWPFIANTEALAVSQSYAGHPGWRFAAWTPAGSRPIDYVPRPLDSGWCQYGEHRWPCPVYTAKEPLQLVQVWAKPMPAGRLALFVLNADAHHAHSYALRLDQLGMPSAVAVRDLWRRRERGGASKRLSGNVPRLSSELLLLSPLSRQLSSQP</sequence>
<name>A0A0D3KQ94_EMIH1</name>
<dbReference type="EnsemblProtists" id="EOD37929">
    <property type="protein sequence ID" value="EOD37929"/>
    <property type="gene ID" value="EMIHUDRAFT_109526"/>
</dbReference>
<keyword evidence="7" id="KW-1015">Disulfide bond</keyword>
<evidence type="ECO:0000256" key="4">
    <source>
        <dbReference type="ARBA" id="ARBA00022729"/>
    </source>
</evidence>
<proteinExistence type="inferred from homology"/>
<dbReference type="HOGENOM" id="CLU_377884_0_0_1"/>
<evidence type="ECO:0000313" key="10">
    <source>
        <dbReference type="Proteomes" id="UP000013827"/>
    </source>
</evidence>